<name>A0A7J5QNH3_9BACE</name>
<dbReference type="Proteomes" id="UP000471447">
    <property type="component" value="Unassembled WGS sequence"/>
</dbReference>
<accession>A0A7J5QNH3</accession>
<protein>
    <submittedName>
        <fullName evidence="2">Uncharacterized protein</fullName>
    </submittedName>
</protein>
<feature type="signal peptide" evidence="1">
    <location>
        <begin position="1"/>
        <end position="23"/>
    </location>
</feature>
<dbReference type="AlphaFoldDB" id="A0A7J5QNH3"/>
<feature type="chain" id="PRO_5029772109" evidence="1">
    <location>
        <begin position="24"/>
        <end position="92"/>
    </location>
</feature>
<sequence length="92" mass="10825">MKKMNLGFIMVGLVFLISIPSNSSTTIKNKENPWSYCYSDDLRFLQSKKEGRGISVFLYTRCTEQKYKLLINYSDYEESTFCLSQISQRRKL</sequence>
<organism evidence="2 3">
    <name type="scientific">Bacteroides xylanisolvens</name>
    <dbReference type="NCBI Taxonomy" id="371601"/>
    <lineage>
        <taxon>Bacteria</taxon>
        <taxon>Pseudomonadati</taxon>
        <taxon>Bacteroidota</taxon>
        <taxon>Bacteroidia</taxon>
        <taxon>Bacteroidales</taxon>
        <taxon>Bacteroidaceae</taxon>
        <taxon>Bacteroides</taxon>
    </lineage>
</organism>
<reference evidence="2 3" key="1">
    <citation type="journal article" date="2019" name="Nat. Med.">
        <title>A library of human gut bacterial isolates paired with longitudinal multiomics data enables mechanistic microbiome research.</title>
        <authorList>
            <person name="Poyet M."/>
            <person name="Groussin M."/>
            <person name="Gibbons S.M."/>
            <person name="Avila-Pacheco J."/>
            <person name="Jiang X."/>
            <person name="Kearney S.M."/>
            <person name="Perrotta A.R."/>
            <person name="Berdy B."/>
            <person name="Zhao S."/>
            <person name="Lieberman T.D."/>
            <person name="Swanson P.K."/>
            <person name="Smith M."/>
            <person name="Roesemann S."/>
            <person name="Alexander J.E."/>
            <person name="Rich S.A."/>
            <person name="Livny J."/>
            <person name="Vlamakis H."/>
            <person name="Clish C."/>
            <person name="Bullock K."/>
            <person name="Deik A."/>
            <person name="Scott J."/>
            <person name="Pierce K.A."/>
            <person name="Xavier R.J."/>
            <person name="Alm E.J."/>
        </authorList>
    </citation>
    <scope>NUCLEOTIDE SEQUENCE [LARGE SCALE GENOMIC DNA]</scope>
    <source>
        <strain evidence="2 3">BIOML-A7</strain>
    </source>
</reference>
<keyword evidence="1" id="KW-0732">Signal</keyword>
<dbReference type="EMBL" id="WDCG01000022">
    <property type="protein sequence ID" value="KAB6420918.1"/>
    <property type="molecule type" value="Genomic_DNA"/>
</dbReference>
<evidence type="ECO:0000313" key="2">
    <source>
        <dbReference type="EMBL" id="KAB6420918.1"/>
    </source>
</evidence>
<gene>
    <name evidence="2" type="ORF">GAZ26_18015</name>
</gene>
<evidence type="ECO:0000256" key="1">
    <source>
        <dbReference type="SAM" id="SignalP"/>
    </source>
</evidence>
<dbReference type="RefSeq" id="WP_182425260.1">
    <property type="nucleotide sequence ID" value="NZ_WDEQ01000040.1"/>
</dbReference>
<proteinExistence type="predicted"/>
<comment type="caution">
    <text evidence="2">The sequence shown here is derived from an EMBL/GenBank/DDBJ whole genome shotgun (WGS) entry which is preliminary data.</text>
</comment>
<evidence type="ECO:0000313" key="3">
    <source>
        <dbReference type="Proteomes" id="UP000471447"/>
    </source>
</evidence>